<accession>A0AAU7F9P8</accession>
<dbReference type="Pfam" id="PF06835">
    <property type="entry name" value="LptC"/>
    <property type="match status" value="1"/>
</dbReference>
<dbReference type="InterPro" id="IPR026265">
    <property type="entry name" value="LptC"/>
</dbReference>
<dbReference type="KEGG" id="cmav:ABHF33_14630"/>
<keyword evidence="3" id="KW-0812">Transmembrane</keyword>
<dbReference type="NCBIfam" id="TIGR04409">
    <property type="entry name" value="LptC_YrbK"/>
    <property type="match status" value="1"/>
</dbReference>
<evidence type="ECO:0000256" key="1">
    <source>
        <dbReference type="ARBA" id="ARBA00022475"/>
    </source>
</evidence>
<dbReference type="AlphaFoldDB" id="A0AAU7F9P8"/>
<keyword evidence="4" id="KW-1133">Transmembrane helix</keyword>
<dbReference type="InterPro" id="IPR052363">
    <property type="entry name" value="LPS_export_LptC"/>
</dbReference>
<gene>
    <name evidence="6" type="primary">lptC</name>
    <name evidence="6" type="ORF">ABHF33_14630</name>
</gene>
<reference evidence="6" key="1">
    <citation type="submission" date="2024-05" db="EMBL/GenBank/DDBJ databases">
        <authorList>
            <person name="Yang L."/>
            <person name="Pan L."/>
        </authorList>
    </citation>
    <scope>NUCLEOTIDE SEQUENCE</scope>
    <source>
        <strain evidence="6">FCG-7</strain>
    </source>
</reference>
<dbReference type="GO" id="GO:0030288">
    <property type="term" value="C:outer membrane-bounded periplasmic space"/>
    <property type="evidence" value="ECO:0007669"/>
    <property type="project" value="TreeGrafter"/>
</dbReference>
<evidence type="ECO:0000256" key="5">
    <source>
        <dbReference type="ARBA" id="ARBA00023136"/>
    </source>
</evidence>
<dbReference type="InterPro" id="IPR010664">
    <property type="entry name" value="LipoPS_assembly_LptC-rel"/>
</dbReference>
<evidence type="ECO:0000256" key="3">
    <source>
        <dbReference type="ARBA" id="ARBA00022692"/>
    </source>
</evidence>
<name>A0AAU7F9P8_9NEIS</name>
<proteinExistence type="predicted"/>
<organism evidence="6">
    <name type="scientific">Chitinibacter mangrovi</name>
    <dbReference type="NCBI Taxonomy" id="3153927"/>
    <lineage>
        <taxon>Bacteria</taxon>
        <taxon>Pseudomonadati</taxon>
        <taxon>Pseudomonadota</taxon>
        <taxon>Betaproteobacteria</taxon>
        <taxon>Neisseriales</taxon>
        <taxon>Chitinibacteraceae</taxon>
        <taxon>Chitinibacter</taxon>
    </lineage>
</organism>
<dbReference type="RefSeq" id="WP_348944636.1">
    <property type="nucleotide sequence ID" value="NZ_CP157355.1"/>
</dbReference>
<keyword evidence="2" id="KW-0997">Cell inner membrane</keyword>
<dbReference type="GO" id="GO:0015221">
    <property type="term" value="F:lipopolysaccharide transmembrane transporter activity"/>
    <property type="evidence" value="ECO:0007669"/>
    <property type="project" value="InterPro"/>
</dbReference>
<dbReference type="PANTHER" id="PTHR37481">
    <property type="entry name" value="LIPOPOLYSACCHARIDE EXPORT SYSTEM PROTEIN LPTC"/>
    <property type="match status" value="1"/>
</dbReference>
<evidence type="ECO:0000313" key="6">
    <source>
        <dbReference type="EMBL" id="XBM00273.1"/>
    </source>
</evidence>
<evidence type="ECO:0000256" key="2">
    <source>
        <dbReference type="ARBA" id="ARBA00022519"/>
    </source>
</evidence>
<dbReference type="Gene3D" id="2.60.450.10">
    <property type="entry name" value="Lipopolysaccharide (LPS) transport protein A like domain"/>
    <property type="match status" value="1"/>
</dbReference>
<dbReference type="GO" id="GO:0005886">
    <property type="term" value="C:plasma membrane"/>
    <property type="evidence" value="ECO:0007669"/>
    <property type="project" value="InterPro"/>
</dbReference>
<evidence type="ECO:0000256" key="4">
    <source>
        <dbReference type="ARBA" id="ARBA00022989"/>
    </source>
</evidence>
<dbReference type="EMBL" id="CP157355">
    <property type="protein sequence ID" value="XBM00273.1"/>
    <property type="molecule type" value="Genomic_DNA"/>
</dbReference>
<keyword evidence="1" id="KW-1003">Cell membrane</keyword>
<dbReference type="PANTHER" id="PTHR37481:SF1">
    <property type="entry name" value="LIPOPOLYSACCHARIDE EXPORT SYSTEM PROTEIN LPTC"/>
    <property type="match status" value="1"/>
</dbReference>
<protein>
    <submittedName>
        <fullName evidence="6">LPS export ABC transporter periplasmic protein LptC</fullName>
    </submittedName>
</protein>
<keyword evidence="5" id="KW-0472">Membrane</keyword>
<dbReference type="GO" id="GO:0017089">
    <property type="term" value="F:glycolipid transfer activity"/>
    <property type="evidence" value="ECO:0007669"/>
    <property type="project" value="TreeGrafter"/>
</dbReference>
<sequence>MRSLTIWALPLMLLLLVAALIWGLSRAAIDVVAQKAVSPDSPDMITQRGVLVRFDEQGLKRSELIAAEVRHIQQQDTMLFEQPKLIQTEPGKPVITVTGERGKSILKASQVWFYGQTRLERAPFNGQAALLIRSRDIWLDQASQQASSNAPVVADMGPHHAEAVGFVADNNAQTLILKSKVKMTYVPTARTALVGTAAQ</sequence>